<dbReference type="SUPFAM" id="SSF81901">
    <property type="entry name" value="HCP-like"/>
    <property type="match status" value="1"/>
</dbReference>
<name>K0TL51_THAOC</name>
<reference evidence="1 2" key="1">
    <citation type="journal article" date="2012" name="Genome Biol.">
        <title>Genome and low-iron response of an oceanic diatom adapted to chronic iron limitation.</title>
        <authorList>
            <person name="Lommer M."/>
            <person name="Specht M."/>
            <person name="Roy A.S."/>
            <person name="Kraemer L."/>
            <person name="Andreson R."/>
            <person name="Gutowska M.A."/>
            <person name="Wolf J."/>
            <person name="Bergner S.V."/>
            <person name="Schilhabel M.B."/>
            <person name="Klostermeier U.C."/>
            <person name="Beiko R.G."/>
            <person name="Rosenstiel P."/>
            <person name="Hippler M."/>
            <person name="Laroche J."/>
        </authorList>
    </citation>
    <scope>NUCLEOTIDE SEQUENCE [LARGE SCALE GENOMIC DNA]</scope>
    <source>
        <strain evidence="1 2">CCMP1005</strain>
    </source>
</reference>
<gene>
    <name evidence="1" type="ORF">THAOC_06988</name>
</gene>
<evidence type="ECO:0008006" key="3">
    <source>
        <dbReference type="Google" id="ProtNLM"/>
    </source>
</evidence>
<dbReference type="EMBL" id="AGNL01007074">
    <property type="protein sequence ID" value="EJK71552.1"/>
    <property type="molecule type" value="Genomic_DNA"/>
</dbReference>
<evidence type="ECO:0000313" key="2">
    <source>
        <dbReference type="Proteomes" id="UP000266841"/>
    </source>
</evidence>
<feature type="non-terminal residue" evidence="1">
    <location>
        <position position="1"/>
    </location>
</feature>
<dbReference type="OrthoDB" id="442451at2759"/>
<dbReference type="InterPro" id="IPR011990">
    <property type="entry name" value="TPR-like_helical_dom_sf"/>
</dbReference>
<dbReference type="Proteomes" id="UP000266841">
    <property type="component" value="Unassembled WGS sequence"/>
</dbReference>
<accession>K0TL51</accession>
<keyword evidence="2" id="KW-1185">Reference proteome</keyword>
<sequence>RQDNAKAVELFEKAAMQGHAESRFNLGNHEALRGNHDRAVRHFLISAKMGCEDSVEIIKEAFMRGFATKEQYAEALKGYQDAVDETKSRDRHQAKAYLNRK</sequence>
<evidence type="ECO:0000313" key="1">
    <source>
        <dbReference type="EMBL" id="EJK71552.1"/>
    </source>
</evidence>
<dbReference type="AlphaFoldDB" id="K0TL51"/>
<protein>
    <recommendedName>
        <fullName evidence="3">Sel1 repeat family protein</fullName>
    </recommendedName>
</protein>
<dbReference type="Gene3D" id="1.25.40.10">
    <property type="entry name" value="Tetratricopeptide repeat domain"/>
    <property type="match status" value="1"/>
</dbReference>
<comment type="caution">
    <text evidence="1">The sequence shown here is derived from an EMBL/GenBank/DDBJ whole genome shotgun (WGS) entry which is preliminary data.</text>
</comment>
<organism evidence="1 2">
    <name type="scientific">Thalassiosira oceanica</name>
    <name type="common">Marine diatom</name>
    <dbReference type="NCBI Taxonomy" id="159749"/>
    <lineage>
        <taxon>Eukaryota</taxon>
        <taxon>Sar</taxon>
        <taxon>Stramenopiles</taxon>
        <taxon>Ochrophyta</taxon>
        <taxon>Bacillariophyta</taxon>
        <taxon>Coscinodiscophyceae</taxon>
        <taxon>Thalassiosirophycidae</taxon>
        <taxon>Thalassiosirales</taxon>
        <taxon>Thalassiosiraceae</taxon>
        <taxon>Thalassiosira</taxon>
    </lineage>
</organism>
<proteinExistence type="predicted"/>